<organism evidence="11 12">
    <name type="scientific">Pteropus vampyrus</name>
    <name type="common">Large flying fox</name>
    <dbReference type="NCBI Taxonomy" id="132908"/>
    <lineage>
        <taxon>Eukaryota</taxon>
        <taxon>Metazoa</taxon>
        <taxon>Chordata</taxon>
        <taxon>Craniata</taxon>
        <taxon>Vertebrata</taxon>
        <taxon>Euteleostomi</taxon>
        <taxon>Mammalia</taxon>
        <taxon>Eutheria</taxon>
        <taxon>Laurasiatheria</taxon>
        <taxon>Chiroptera</taxon>
        <taxon>Yinpterochiroptera</taxon>
        <taxon>Pteropodoidea</taxon>
        <taxon>Pteropodidae</taxon>
        <taxon>Pteropodinae</taxon>
        <taxon>Pteropus</taxon>
    </lineage>
</organism>
<reference evidence="12" key="1">
    <citation type="submission" date="2025-08" db="UniProtKB">
        <authorList>
            <consortium name="RefSeq"/>
        </authorList>
    </citation>
    <scope>IDENTIFICATION</scope>
    <source>
        <tissue evidence="12">Kidney</tissue>
    </source>
</reference>
<comment type="subcellular location">
    <subcellularLocation>
        <location evidence="1">Endoplasmic reticulum membrane</location>
        <topology evidence="1">Single-pass type II membrane protein</topology>
    </subcellularLocation>
</comment>
<keyword evidence="3" id="KW-0812">Transmembrane</keyword>
<protein>
    <submittedName>
        <fullName evidence="12">Protein FAM69B</fullName>
    </submittedName>
</protein>
<keyword evidence="5" id="KW-0735">Signal-anchor</keyword>
<evidence type="ECO:0000256" key="8">
    <source>
        <dbReference type="ARBA" id="ARBA00023157"/>
    </source>
</evidence>
<dbReference type="KEGG" id="pvp:105298623"/>
<dbReference type="PANTHER" id="PTHR21093:SF3">
    <property type="entry name" value="DIVERGENT PROTEIN KINASE DOMAIN 1B"/>
    <property type="match status" value="1"/>
</dbReference>
<evidence type="ECO:0000259" key="10">
    <source>
        <dbReference type="SMART" id="SM01299"/>
    </source>
</evidence>
<evidence type="ECO:0000256" key="6">
    <source>
        <dbReference type="ARBA" id="ARBA00022989"/>
    </source>
</evidence>
<evidence type="ECO:0000256" key="4">
    <source>
        <dbReference type="ARBA" id="ARBA00022824"/>
    </source>
</evidence>
<evidence type="ECO:0000313" key="12">
    <source>
        <dbReference type="RefSeq" id="XP_023392228.1"/>
    </source>
</evidence>
<gene>
    <name evidence="12" type="primary">FAM69B</name>
</gene>
<accession>A0A6P6CY34</accession>
<name>A0A6P6CY34_PTEVA</name>
<dbReference type="AlphaFoldDB" id="A0A6P6CY34"/>
<dbReference type="InterPro" id="IPR022049">
    <property type="entry name" value="FAM69_kinase_dom"/>
</dbReference>
<evidence type="ECO:0000256" key="3">
    <source>
        <dbReference type="ARBA" id="ARBA00022692"/>
    </source>
</evidence>
<dbReference type="SMART" id="SM01299">
    <property type="entry name" value="PIP49_N"/>
    <property type="match status" value="1"/>
</dbReference>
<dbReference type="Proteomes" id="UP000515202">
    <property type="component" value="Unplaced"/>
</dbReference>
<evidence type="ECO:0000256" key="2">
    <source>
        <dbReference type="ARBA" id="ARBA00006338"/>
    </source>
</evidence>
<dbReference type="GeneID" id="105298623"/>
<keyword evidence="11" id="KW-1185">Reference proteome</keyword>
<dbReference type="GO" id="GO:0005789">
    <property type="term" value="C:endoplasmic reticulum membrane"/>
    <property type="evidence" value="ECO:0007669"/>
    <property type="project" value="UniProtKB-SubCell"/>
</dbReference>
<evidence type="ECO:0000256" key="9">
    <source>
        <dbReference type="SAM" id="MobiDB-lite"/>
    </source>
</evidence>
<dbReference type="RefSeq" id="XP_023392228.1">
    <property type="nucleotide sequence ID" value="XM_023536460.1"/>
</dbReference>
<evidence type="ECO:0000256" key="1">
    <source>
        <dbReference type="ARBA" id="ARBA00004648"/>
    </source>
</evidence>
<evidence type="ECO:0000313" key="11">
    <source>
        <dbReference type="Proteomes" id="UP000515202"/>
    </source>
</evidence>
<dbReference type="Pfam" id="PF14875">
    <property type="entry name" value="PIP49_N"/>
    <property type="match status" value="2"/>
</dbReference>
<sequence length="767" mass="82898">MPEAGRRTVRCQDAGGWTLHPALPGCGGLDAAPRAARMRGAGRRTPRCQDAGGWTLHPAALVELKAHQARLAGSQKSRTLSCPTPATPRHPLFLLFLLLNKSDSSRQAVETALLWVCVADRGWGPGLCSSSLQALTPCWPQSSGSGLLLEDRCYSAKSRVSYPAPPLFGNWVSPACVFKCGSRQAQAPPRLRHTEGAGDGGEDPDQPWRLAGRGGSTKGSTRAPSAVLPYVPLPPQGRLPGLRVKYVFLVWLGVFAGSWLAYVHYSSYAELCRGHVCQVVIGPADFVKATSHLGEVPQLVQGHTARRAGPVVTDQIRCSRPPGAQPSPHHGRLPTGSRLPGEASAGPSPAQWACGQQSPAPAGWGWRGAGVGWAEQLLPRFPGGPPPGFRDARQTPWVEGLPRGGGAGGLCCSVFLFDLCSLHKIEWRTCLSSAPGQQVYSGLWQGKEVTIKCGIKDSPHSEAGLDAAPRRELALFDKPTRGTSIKEFREMTLGFLKANLGDLPSLPALAGQVLLMADVNRDGKVSLAEARSAWALLQQHEFLLLLSLQEKEHAPRLLGYCGDLYVTEGAPHRPWPGAALPPLLRPLLPPALHAALQRWLGPAWPWRAKIAIGLLEFVEELFHGAYGTFYLCETTLANVAYTAQYDFRMADLRQVAPEAAVRRFLRGRRCQHSADCTYGRDCSAPCDKLMRQCKGDLLQPNLAKVCALMRDFLLPGAPAGLREELGRQLRACTTLSGPAGQVEARHSLVLSHLKALLWQEISHTQYS</sequence>
<dbReference type="CTD" id="138311"/>
<dbReference type="InterPro" id="IPR029244">
    <property type="entry name" value="FAM69_N"/>
</dbReference>
<feature type="region of interest" description="Disordered" evidence="9">
    <location>
        <begin position="187"/>
        <end position="224"/>
    </location>
</feature>
<keyword evidence="6" id="KW-1133">Transmembrane helix</keyword>
<comment type="similarity">
    <text evidence="2">Belongs to the DIPK family.</text>
</comment>
<feature type="region of interest" description="Disordered" evidence="9">
    <location>
        <begin position="319"/>
        <end position="360"/>
    </location>
</feature>
<keyword evidence="8" id="KW-1015">Disulfide bond</keyword>
<keyword evidence="4" id="KW-0256">Endoplasmic reticulum</keyword>
<dbReference type="PANTHER" id="PTHR21093">
    <property type="entry name" value="DIVERGENT PROTEIN KINASE DOMAIN 1C-RELATED"/>
    <property type="match status" value="1"/>
</dbReference>
<dbReference type="Pfam" id="PF12260">
    <property type="entry name" value="PIP49_C"/>
    <property type="match status" value="1"/>
</dbReference>
<evidence type="ECO:0000256" key="5">
    <source>
        <dbReference type="ARBA" id="ARBA00022968"/>
    </source>
</evidence>
<feature type="domain" description="FAM69 N-terminal" evidence="10">
    <location>
        <begin position="237"/>
        <end position="516"/>
    </location>
</feature>
<dbReference type="OrthoDB" id="8860232at2759"/>
<keyword evidence="7" id="KW-0472">Membrane</keyword>
<proteinExistence type="inferred from homology"/>
<evidence type="ECO:0000256" key="7">
    <source>
        <dbReference type="ARBA" id="ARBA00023136"/>
    </source>
</evidence>